<dbReference type="Pfam" id="PF02880">
    <property type="entry name" value="PGM_PMM_III"/>
    <property type="match status" value="1"/>
</dbReference>
<dbReference type="Pfam" id="PF02879">
    <property type="entry name" value="PGM_PMM_II"/>
    <property type="match status" value="1"/>
</dbReference>
<dbReference type="InterPro" id="IPR016055">
    <property type="entry name" value="A-D-PHexomutase_a/b/a-I/II/III"/>
</dbReference>
<dbReference type="PANTHER" id="PTHR42946:SF1">
    <property type="entry name" value="PHOSPHOGLUCOMUTASE (ALPHA-D-GLUCOSE-1,6-BISPHOSPHATE-DEPENDENT)"/>
    <property type="match status" value="1"/>
</dbReference>
<dbReference type="InterPro" id="IPR005845">
    <property type="entry name" value="A-D-PHexomutase_a/b/a-II"/>
</dbReference>
<dbReference type="Proteomes" id="UP000198838">
    <property type="component" value="Unassembled WGS sequence"/>
</dbReference>
<feature type="domain" description="Alpha-D-phosphohexomutase alpha/beta/alpha" evidence="6">
    <location>
        <begin position="284"/>
        <end position="392"/>
    </location>
</feature>
<evidence type="ECO:0000259" key="4">
    <source>
        <dbReference type="Pfam" id="PF02878"/>
    </source>
</evidence>
<dbReference type="InterPro" id="IPR050060">
    <property type="entry name" value="Phosphoglucosamine_mutase"/>
</dbReference>
<dbReference type="Gene3D" id="3.40.120.10">
    <property type="entry name" value="Alpha-D-Glucose-1,6-Bisphosphate, subunit A, domain 3"/>
    <property type="match status" value="3"/>
</dbReference>
<name>A0A1I0VT66_9FIRM</name>
<dbReference type="EMBL" id="FOJY01000002">
    <property type="protein sequence ID" value="SFA79591.1"/>
    <property type="molecule type" value="Genomic_DNA"/>
</dbReference>
<evidence type="ECO:0000256" key="1">
    <source>
        <dbReference type="ARBA" id="ARBA00001946"/>
    </source>
</evidence>
<gene>
    <name evidence="7" type="ORF">SAMN05216249_102184</name>
</gene>
<evidence type="ECO:0000256" key="2">
    <source>
        <dbReference type="ARBA" id="ARBA00010231"/>
    </source>
</evidence>
<dbReference type="FunFam" id="3.40.120.10:FF:000010">
    <property type="entry name" value="phosphomannomutase/phosphoglucomutase isoform X1"/>
    <property type="match status" value="1"/>
</dbReference>
<proteinExistence type="inferred from homology"/>
<reference evidence="7 8" key="1">
    <citation type="submission" date="2016-10" db="EMBL/GenBank/DDBJ databases">
        <authorList>
            <person name="de Groot N.N."/>
        </authorList>
    </citation>
    <scope>NUCLEOTIDE SEQUENCE [LARGE SCALE GENOMIC DNA]</scope>
    <source>
        <strain evidence="7 8">DSM 5522</strain>
    </source>
</reference>
<keyword evidence="3" id="KW-0597">Phosphoprotein</keyword>
<evidence type="ECO:0000259" key="5">
    <source>
        <dbReference type="Pfam" id="PF02879"/>
    </source>
</evidence>
<sequence>MLEKLQNGSDIRGISIESEENPIVNLTNKETYLLTIGFIKFLAKKTGKDIRNLIIAVGNDSRISADSLKSGIFAGAEKLGVKIYDTGLSSTPAMFMATIFDEFSYDGTIMVTASHLPYDRNGMKFFTKEGGVEKEDITEIVSIANKEEFKEEDLTKGNPLFSQVKLMDVYSEFLAKKIRDGVNASHNPNKPLKGLKIVVDAGNGAGGFFVSKVIDKLGADTRGSLYLQPDGMFPNHIPNPEDKDAINSIKQGVLNAKADFGIIFDTDVDRMAAVLGDGEVVNKDANIAMMAAILAKDNIYGTIVTDSVVSDRLTEFLEENLHMKHHIFKRGYRNVINEAIRLNEEGIEAPLAIETSGHGAFKENYFLDDGAYMAVKLIIAAAKAKKNGKDLTSYIDKLKEGFEEREYRIKINCEDYKEYGKNVLEEFEKRAISSGYFVAKNAYEGVRISFKQADTMGWTLLRMSLHEPKMPLNIEGSRQGDCDRIFACVKKLLAGFDKLEFDN</sequence>
<dbReference type="STRING" id="1120918.SAMN05216249_102184"/>
<organism evidence="7 8">
    <name type="scientific">Acetitomaculum ruminis DSM 5522</name>
    <dbReference type="NCBI Taxonomy" id="1120918"/>
    <lineage>
        <taxon>Bacteria</taxon>
        <taxon>Bacillati</taxon>
        <taxon>Bacillota</taxon>
        <taxon>Clostridia</taxon>
        <taxon>Lachnospirales</taxon>
        <taxon>Lachnospiraceae</taxon>
        <taxon>Acetitomaculum</taxon>
    </lineage>
</organism>
<dbReference type="GO" id="GO:0005975">
    <property type="term" value="P:carbohydrate metabolic process"/>
    <property type="evidence" value="ECO:0007669"/>
    <property type="project" value="InterPro"/>
</dbReference>
<dbReference type="AlphaFoldDB" id="A0A1I0VT66"/>
<dbReference type="PANTHER" id="PTHR42946">
    <property type="entry name" value="PHOSPHOHEXOSE MUTASE"/>
    <property type="match status" value="1"/>
</dbReference>
<evidence type="ECO:0000256" key="3">
    <source>
        <dbReference type="ARBA" id="ARBA00022553"/>
    </source>
</evidence>
<dbReference type="PRINTS" id="PR00509">
    <property type="entry name" value="PGMPMM"/>
</dbReference>
<evidence type="ECO:0000259" key="6">
    <source>
        <dbReference type="Pfam" id="PF02880"/>
    </source>
</evidence>
<dbReference type="InterPro" id="IPR005844">
    <property type="entry name" value="A-D-PHexomutase_a/b/a-I"/>
</dbReference>
<dbReference type="SUPFAM" id="SSF53738">
    <property type="entry name" value="Phosphoglucomutase, first 3 domains"/>
    <property type="match status" value="3"/>
</dbReference>
<keyword evidence="8" id="KW-1185">Reference proteome</keyword>
<dbReference type="RefSeq" id="WP_177205535.1">
    <property type="nucleotide sequence ID" value="NZ_FOJY01000002.1"/>
</dbReference>
<feature type="domain" description="Alpha-D-phosphohexomutase alpha/beta/alpha" evidence="4">
    <location>
        <begin position="6"/>
        <end position="150"/>
    </location>
</feature>
<accession>A0A1I0VT66</accession>
<dbReference type="Pfam" id="PF02878">
    <property type="entry name" value="PGM_PMM_I"/>
    <property type="match status" value="1"/>
</dbReference>
<dbReference type="InterPro" id="IPR005841">
    <property type="entry name" value="Alpha-D-phosphohexomutase_SF"/>
</dbReference>
<feature type="domain" description="Alpha-D-phosphohexomutase alpha/beta/alpha" evidence="5">
    <location>
        <begin position="190"/>
        <end position="278"/>
    </location>
</feature>
<dbReference type="GO" id="GO:0004615">
    <property type="term" value="F:phosphomannomutase activity"/>
    <property type="evidence" value="ECO:0007669"/>
    <property type="project" value="TreeGrafter"/>
</dbReference>
<evidence type="ECO:0000313" key="7">
    <source>
        <dbReference type="EMBL" id="SFA79591.1"/>
    </source>
</evidence>
<dbReference type="InterPro" id="IPR005846">
    <property type="entry name" value="A-D-PHexomutase_a/b/a-III"/>
</dbReference>
<protein>
    <submittedName>
        <fullName evidence="7">Phosphomannomutase</fullName>
    </submittedName>
</protein>
<evidence type="ECO:0000313" key="8">
    <source>
        <dbReference type="Proteomes" id="UP000198838"/>
    </source>
</evidence>
<comment type="similarity">
    <text evidence="2">Belongs to the phosphohexose mutase family.</text>
</comment>
<comment type="cofactor">
    <cofactor evidence="1">
        <name>Mg(2+)</name>
        <dbReference type="ChEBI" id="CHEBI:18420"/>
    </cofactor>
</comment>
<dbReference type="Gene3D" id="3.30.310.50">
    <property type="entry name" value="Alpha-D-phosphohexomutase, C-terminal domain"/>
    <property type="match status" value="1"/>
</dbReference>